<organism evidence="1 2">
    <name type="scientific">Lepidopterella palustris CBS 459.81</name>
    <dbReference type="NCBI Taxonomy" id="1314670"/>
    <lineage>
        <taxon>Eukaryota</taxon>
        <taxon>Fungi</taxon>
        <taxon>Dikarya</taxon>
        <taxon>Ascomycota</taxon>
        <taxon>Pezizomycotina</taxon>
        <taxon>Dothideomycetes</taxon>
        <taxon>Pleosporomycetidae</taxon>
        <taxon>Mytilinidiales</taxon>
        <taxon>Argynnaceae</taxon>
        <taxon>Lepidopterella</taxon>
    </lineage>
</organism>
<evidence type="ECO:0000313" key="2">
    <source>
        <dbReference type="Proteomes" id="UP000250266"/>
    </source>
</evidence>
<reference evidence="1 2" key="1">
    <citation type="journal article" date="2016" name="Nat. Commun.">
        <title>Ectomycorrhizal ecology is imprinted in the genome of the dominant symbiotic fungus Cenococcum geophilum.</title>
        <authorList>
            <consortium name="DOE Joint Genome Institute"/>
            <person name="Peter M."/>
            <person name="Kohler A."/>
            <person name="Ohm R.A."/>
            <person name="Kuo A."/>
            <person name="Krutzmann J."/>
            <person name="Morin E."/>
            <person name="Arend M."/>
            <person name="Barry K.W."/>
            <person name="Binder M."/>
            <person name="Choi C."/>
            <person name="Clum A."/>
            <person name="Copeland A."/>
            <person name="Grisel N."/>
            <person name="Haridas S."/>
            <person name="Kipfer T."/>
            <person name="LaButti K."/>
            <person name="Lindquist E."/>
            <person name="Lipzen A."/>
            <person name="Maire R."/>
            <person name="Meier B."/>
            <person name="Mihaltcheva S."/>
            <person name="Molinier V."/>
            <person name="Murat C."/>
            <person name="Poggeler S."/>
            <person name="Quandt C.A."/>
            <person name="Sperisen C."/>
            <person name="Tritt A."/>
            <person name="Tisserant E."/>
            <person name="Crous P.W."/>
            <person name="Henrissat B."/>
            <person name="Nehls U."/>
            <person name="Egli S."/>
            <person name="Spatafora J.W."/>
            <person name="Grigoriev I.V."/>
            <person name="Martin F.M."/>
        </authorList>
    </citation>
    <scope>NUCLEOTIDE SEQUENCE [LARGE SCALE GENOMIC DNA]</scope>
    <source>
        <strain evidence="1 2">CBS 459.81</strain>
    </source>
</reference>
<gene>
    <name evidence="1" type="ORF">K432DRAFT_380490</name>
</gene>
<accession>A0A8E2EEL2</accession>
<dbReference type="EMBL" id="KV744890">
    <property type="protein sequence ID" value="OCK82376.1"/>
    <property type="molecule type" value="Genomic_DNA"/>
</dbReference>
<dbReference type="OrthoDB" id="3794209at2759"/>
<dbReference type="Gene3D" id="3.40.630.30">
    <property type="match status" value="1"/>
</dbReference>
<name>A0A8E2EEL2_9PEZI</name>
<dbReference type="AlphaFoldDB" id="A0A8E2EEL2"/>
<dbReference type="SUPFAM" id="SSF55729">
    <property type="entry name" value="Acyl-CoA N-acyltransferases (Nat)"/>
    <property type="match status" value="1"/>
</dbReference>
<dbReference type="Proteomes" id="UP000250266">
    <property type="component" value="Unassembled WGS sequence"/>
</dbReference>
<keyword evidence="2" id="KW-1185">Reference proteome</keyword>
<protein>
    <recommendedName>
        <fullName evidence="3">N-acetyltransferase domain-containing protein</fullName>
    </recommendedName>
</protein>
<sequence length="249" mass="28136">MPSPTPTPELQQQLYTAAQLQANPTLITSIVELLNAAFSHSRLDDPETWAAEALRFPHPERFIDMLGDEGICAVILAKEEGDEGTWSRVVATASATPWRGPRENLKPHDLKRRHLKDAQFQWREDWELKTVASVPPAIAPGYRNMGLASRCCKMVEDVLIGRANGIREQGKGEARLRLWILMEEERNGPYWRRRGFVTVERRMSVVGEWGCKKPFVIGCMVREVDLGSLKGMNIEKSVEREGKAVMVNS</sequence>
<evidence type="ECO:0008006" key="3">
    <source>
        <dbReference type="Google" id="ProtNLM"/>
    </source>
</evidence>
<dbReference type="InterPro" id="IPR016181">
    <property type="entry name" value="Acyl_CoA_acyltransferase"/>
</dbReference>
<proteinExistence type="predicted"/>
<evidence type="ECO:0000313" key="1">
    <source>
        <dbReference type="EMBL" id="OCK82376.1"/>
    </source>
</evidence>